<accession>Q16Y68</accession>
<reference evidence="2" key="2">
    <citation type="journal article" date="2007" name="Science">
        <title>Genome sequence of Aedes aegypti, a major arbovirus vector.</title>
        <authorList>
            <person name="Nene V."/>
            <person name="Wortman J.R."/>
            <person name="Lawson D."/>
            <person name="Haas B."/>
            <person name="Kodira C."/>
            <person name="Tu Z.J."/>
            <person name="Loftus B."/>
            <person name="Xi Z."/>
            <person name="Megy K."/>
            <person name="Grabherr M."/>
            <person name="Ren Q."/>
            <person name="Zdobnov E.M."/>
            <person name="Lobo N.F."/>
            <person name="Campbell K.S."/>
            <person name="Brown S.E."/>
            <person name="Bonaldo M.F."/>
            <person name="Zhu J."/>
            <person name="Sinkins S.P."/>
            <person name="Hogenkamp D.G."/>
            <person name="Amedeo P."/>
            <person name="Arensburger P."/>
            <person name="Atkinson P.W."/>
            <person name="Bidwell S."/>
            <person name="Biedler J."/>
            <person name="Birney E."/>
            <person name="Bruggner R.V."/>
            <person name="Costas J."/>
            <person name="Coy M.R."/>
            <person name="Crabtree J."/>
            <person name="Crawford M."/>
            <person name="Debruyn B."/>
            <person name="Decaprio D."/>
            <person name="Eiglmeier K."/>
            <person name="Eisenstadt E."/>
            <person name="El-Dorry H."/>
            <person name="Gelbart W.M."/>
            <person name="Gomes S.L."/>
            <person name="Hammond M."/>
            <person name="Hannick L.I."/>
            <person name="Hogan J.R."/>
            <person name="Holmes M.H."/>
            <person name="Jaffe D."/>
            <person name="Johnston J.S."/>
            <person name="Kennedy R.C."/>
            <person name="Koo H."/>
            <person name="Kravitz S."/>
            <person name="Kriventseva E.V."/>
            <person name="Kulp D."/>
            <person name="Labutti K."/>
            <person name="Lee E."/>
            <person name="Li S."/>
            <person name="Lovin D.D."/>
            <person name="Mao C."/>
            <person name="Mauceli E."/>
            <person name="Menck C.F."/>
            <person name="Miller J.R."/>
            <person name="Montgomery P."/>
            <person name="Mori A."/>
            <person name="Nascimento A.L."/>
            <person name="Naveira H.F."/>
            <person name="Nusbaum C."/>
            <person name="O'leary S."/>
            <person name="Orvis J."/>
            <person name="Pertea M."/>
            <person name="Quesneville H."/>
            <person name="Reidenbach K.R."/>
            <person name="Rogers Y.H."/>
            <person name="Roth C.W."/>
            <person name="Schneider J.R."/>
            <person name="Schatz M."/>
            <person name="Shumway M."/>
            <person name="Stanke M."/>
            <person name="Stinson E.O."/>
            <person name="Tubio J.M."/>
            <person name="Vanzee J.P."/>
            <person name="Verjovski-Almeida S."/>
            <person name="Werner D."/>
            <person name="White O."/>
            <person name="Wyder S."/>
            <person name="Zeng Q."/>
            <person name="Zhao Q."/>
            <person name="Zhao Y."/>
            <person name="Hill C.A."/>
            <person name="Raikhel A.S."/>
            <person name="Soares M.B."/>
            <person name="Knudson D.L."/>
            <person name="Lee N.H."/>
            <person name="Galagan J."/>
            <person name="Salzberg S.L."/>
            <person name="Paulsen I.T."/>
            <person name="Dimopoulos G."/>
            <person name="Collins F.H."/>
            <person name="Birren B."/>
            <person name="Fraser-Liggett C.M."/>
            <person name="Severson D.W."/>
        </authorList>
    </citation>
    <scope>NUCLEOTIDE SEQUENCE [LARGE SCALE GENOMIC DNA]</scope>
    <source>
        <strain evidence="2">Liverpool</strain>
    </source>
</reference>
<evidence type="ECO:0000313" key="2">
    <source>
        <dbReference type="EMBL" id="EAT39571.1"/>
    </source>
</evidence>
<dbReference type="PaxDb" id="7159-AAEL008644-PA"/>
<protein>
    <submittedName>
        <fullName evidence="2">AAEL008644-PA</fullName>
    </submittedName>
</protein>
<dbReference type="HOGENOM" id="CLU_797444_0_0_1"/>
<reference evidence="2" key="3">
    <citation type="submission" date="2012-09" db="EMBL/GenBank/DDBJ databases">
        <authorList>
            <consortium name="VectorBase"/>
        </authorList>
    </citation>
    <scope>NUCLEOTIDE SEQUENCE</scope>
    <source>
        <strain evidence="2">Liverpool</strain>
    </source>
</reference>
<dbReference type="AlphaFoldDB" id="Q16Y68"/>
<feature type="compositionally biased region" description="Low complexity" evidence="1">
    <location>
        <begin position="121"/>
        <end position="139"/>
    </location>
</feature>
<reference evidence="2" key="1">
    <citation type="submission" date="2005-10" db="EMBL/GenBank/DDBJ databases">
        <authorList>
            <person name="Loftus B.J."/>
            <person name="Nene V.M."/>
            <person name="Hannick L.I."/>
            <person name="Bidwell S."/>
            <person name="Haas B."/>
            <person name="Amedeo P."/>
            <person name="Orvis J."/>
            <person name="Wortman J.R."/>
            <person name="White O.R."/>
            <person name="Salzberg S."/>
            <person name="Shumway M."/>
            <person name="Koo H."/>
            <person name="Zhao Y."/>
            <person name="Holmes M."/>
            <person name="Miller J."/>
            <person name="Schatz M."/>
            <person name="Pop M."/>
            <person name="Pai G."/>
            <person name="Utterback T."/>
            <person name="Rogers Y.-H."/>
            <person name="Kravitz S."/>
            <person name="Fraser C.M."/>
        </authorList>
    </citation>
    <scope>NUCLEOTIDE SEQUENCE</scope>
    <source>
        <strain evidence="2">Liverpool</strain>
    </source>
</reference>
<gene>
    <name evidence="2" type="ORF">AaeL_AAEL008644</name>
</gene>
<evidence type="ECO:0000256" key="1">
    <source>
        <dbReference type="SAM" id="MobiDB-lite"/>
    </source>
</evidence>
<feature type="compositionally biased region" description="Low complexity" evidence="1">
    <location>
        <begin position="153"/>
        <end position="165"/>
    </location>
</feature>
<feature type="region of interest" description="Disordered" evidence="1">
    <location>
        <begin position="231"/>
        <end position="263"/>
    </location>
</feature>
<dbReference type="eggNOG" id="ENOG502S9IS">
    <property type="taxonomic scope" value="Eukaryota"/>
</dbReference>
<feature type="compositionally biased region" description="Low complexity" evidence="1">
    <location>
        <begin position="173"/>
        <end position="200"/>
    </location>
</feature>
<dbReference type="EMBL" id="CH477523">
    <property type="protein sequence ID" value="EAT39571.1"/>
    <property type="molecule type" value="Genomic_DNA"/>
</dbReference>
<sequence length="334" mass="37313">MTFYNVDLERCQTKYLTHCEYTPWNKIVKDYAEKHDLRCDTYEPQPTTSICTLNTTISMSISTTEASLISTNTTTASVTTETIHSTTSNAETNDSEETDSEIVSSTIANEPSTNSSDETESINTETTYETEYTEPTNATDGHETSDVTEPDSDTTSSGTDITTDSENTDDDTTSSITDEQSSPTVTHSSSSTVTSNPLTSYTIPYTKSTSKYTRPYRSSEEYDSYEIFTWDDNSWRPTKSPSDPTDESNASEKNDSNDRPVRCFNNQHGGLTCEGIEGKPGGWLELPGYSIRYQKRPGASGKKNQRLNADVSLRLRYPHAYRFEAYPKKRNVDT</sequence>
<feature type="compositionally biased region" description="Polar residues" evidence="1">
    <location>
        <begin position="231"/>
        <end position="243"/>
    </location>
</feature>
<dbReference type="OMA" id="NTETTYE"/>
<feature type="compositionally biased region" description="Basic and acidic residues" evidence="1">
    <location>
        <begin position="250"/>
        <end position="261"/>
    </location>
</feature>
<proteinExistence type="predicted"/>
<feature type="compositionally biased region" description="Polar residues" evidence="1">
    <location>
        <begin position="101"/>
        <end position="116"/>
    </location>
</feature>
<name>Q16Y68_AEDAE</name>
<feature type="compositionally biased region" description="Low complexity" evidence="1">
    <location>
        <begin position="72"/>
        <end position="88"/>
    </location>
</feature>
<organism evidence="2">
    <name type="scientific">Aedes aegypti</name>
    <name type="common">Yellowfever mosquito</name>
    <name type="synonym">Culex aegypti</name>
    <dbReference type="NCBI Taxonomy" id="7159"/>
    <lineage>
        <taxon>Eukaryota</taxon>
        <taxon>Metazoa</taxon>
        <taxon>Ecdysozoa</taxon>
        <taxon>Arthropoda</taxon>
        <taxon>Hexapoda</taxon>
        <taxon>Insecta</taxon>
        <taxon>Pterygota</taxon>
        <taxon>Neoptera</taxon>
        <taxon>Endopterygota</taxon>
        <taxon>Diptera</taxon>
        <taxon>Nematocera</taxon>
        <taxon>Culicoidea</taxon>
        <taxon>Culicidae</taxon>
        <taxon>Culicinae</taxon>
        <taxon>Aedini</taxon>
        <taxon>Aedes</taxon>
        <taxon>Stegomyia</taxon>
    </lineage>
</organism>
<feature type="region of interest" description="Disordered" evidence="1">
    <location>
        <begin position="72"/>
        <end position="204"/>
    </location>
</feature>